<dbReference type="EMBL" id="JAHUTJ010017877">
    <property type="protein sequence ID" value="MED6271180.1"/>
    <property type="molecule type" value="Genomic_DNA"/>
</dbReference>
<proteinExistence type="predicted"/>
<dbReference type="Proteomes" id="UP001352852">
    <property type="component" value="Unassembled WGS sequence"/>
</dbReference>
<evidence type="ECO:0008006" key="3">
    <source>
        <dbReference type="Google" id="ProtNLM"/>
    </source>
</evidence>
<evidence type="ECO:0000313" key="1">
    <source>
        <dbReference type="EMBL" id="MED6271180.1"/>
    </source>
</evidence>
<reference evidence="1 2" key="1">
    <citation type="submission" date="2021-06" db="EMBL/GenBank/DDBJ databases">
        <authorList>
            <person name="Palmer J.M."/>
        </authorList>
    </citation>
    <scope>NUCLEOTIDE SEQUENCE [LARGE SCALE GENOMIC DNA]</scope>
    <source>
        <strain evidence="1 2">CL_MEX2019</strain>
        <tissue evidence="1">Muscle</tissue>
    </source>
</reference>
<protein>
    <recommendedName>
        <fullName evidence="3">Secreted protein</fullName>
    </recommendedName>
</protein>
<comment type="caution">
    <text evidence="1">The sequence shown here is derived from an EMBL/GenBank/DDBJ whole genome shotgun (WGS) entry which is preliminary data.</text>
</comment>
<organism evidence="1 2">
    <name type="scientific">Characodon lateralis</name>
    <dbReference type="NCBI Taxonomy" id="208331"/>
    <lineage>
        <taxon>Eukaryota</taxon>
        <taxon>Metazoa</taxon>
        <taxon>Chordata</taxon>
        <taxon>Craniata</taxon>
        <taxon>Vertebrata</taxon>
        <taxon>Euteleostomi</taxon>
        <taxon>Actinopterygii</taxon>
        <taxon>Neopterygii</taxon>
        <taxon>Teleostei</taxon>
        <taxon>Neoteleostei</taxon>
        <taxon>Acanthomorphata</taxon>
        <taxon>Ovalentaria</taxon>
        <taxon>Atherinomorphae</taxon>
        <taxon>Cyprinodontiformes</taxon>
        <taxon>Goodeidae</taxon>
        <taxon>Characodon</taxon>
    </lineage>
</organism>
<keyword evidence="2" id="KW-1185">Reference proteome</keyword>
<accession>A0ABU7DAK2</accession>
<evidence type="ECO:0000313" key="2">
    <source>
        <dbReference type="Proteomes" id="UP001352852"/>
    </source>
</evidence>
<gene>
    <name evidence="1" type="ORF">CHARACLAT_017557</name>
</gene>
<sequence>MCIVLQHSTVALAACFRSSFCWKVNLCLRSSQAPNRFLQKSEATGLILLFLQDVSPFIQKASSVLMMGEMSSRNKRRGPVKGTPVRSCRRSEVMVTWDCDILDD</sequence>
<name>A0ABU7DAK2_9TELE</name>